<keyword evidence="1" id="KW-0732">Signal</keyword>
<protein>
    <submittedName>
        <fullName evidence="2">Uncharacterized protein</fullName>
    </submittedName>
</protein>
<dbReference type="Proteomes" id="UP000030651">
    <property type="component" value="Unassembled WGS sequence"/>
</dbReference>
<keyword evidence="3" id="KW-1185">Reference proteome</keyword>
<dbReference type="GeneID" id="19272878"/>
<dbReference type="InParanoid" id="W3X579"/>
<dbReference type="EMBL" id="KI912113">
    <property type="protein sequence ID" value="ETS80336.1"/>
    <property type="molecule type" value="Genomic_DNA"/>
</dbReference>
<sequence length="199" mass="21277">MKFLAPFTLAIASLTTASPIEPRAVTNFDGSQGVRLNLVNASFGPDGGLYYKGMGLAQIYDKGKSLQAVQAHSNPNVLTYGDLDRLSDPYPYITSKFTGSSGTFDLESFYYGCVLGNKPGNCVITVVGFRNGVKVAAASFSYEPVATIPAPMAQLRLTSAFRDIDSVRFTTVFSDSASHPGLGGATFLDDLRYTYFGSS</sequence>
<evidence type="ECO:0000313" key="3">
    <source>
        <dbReference type="Proteomes" id="UP000030651"/>
    </source>
</evidence>
<evidence type="ECO:0000256" key="1">
    <source>
        <dbReference type="SAM" id="SignalP"/>
    </source>
</evidence>
<dbReference type="RefSeq" id="XP_007834637.1">
    <property type="nucleotide sequence ID" value="XM_007836446.1"/>
</dbReference>
<feature type="chain" id="PRO_5004835772" evidence="1">
    <location>
        <begin position="18"/>
        <end position="199"/>
    </location>
</feature>
<dbReference type="KEGG" id="pfy:PFICI_07865"/>
<proteinExistence type="predicted"/>
<feature type="signal peptide" evidence="1">
    <location>
        <begin position="1"/>
        <end position="17"/>
    </location>
</feature>
<name>W3X579_PESFW</name>
<gene>
    <name evidence="2" type="ORF">PFICI_07865</name>
</gene>
<reference evidence="3" key="1">
    <citation type="journal article" date="2015" name="BMC Genomics">
        <title>Genomic and transcriptomic analysis of the endophytic fungus Pestalotiopsis fici reveals its lifestyle and high potential for synthesis of natural products.</title>
        <authorList>
            <person name="Wang X."/>
            <person name="Zhang X."/>
            <person name="Liu L."/>
            <person name="Xiang M."/>
            <person name="Wang W."/>
            <person name="Sun X."/>
            <person name="Che Y."/>
            <person name="Guo L."/>
            <person name="Liu G."/>
            <person name="Guo L."/>
            <person name="Wang C."/>
            <person name="Yin W.B."/>
            <person name="Stadler M."/>
            <person name="Zhang X."/>
            <person name="Liu X."/>
        </authorList>
    </citation>
    <scope>NUCLEOTIDE SEQUENCE [LARGE SCALE GENOMIC DNA]</scope>
    <source>
        <strain evidence="3">W106-1 / CGMCC3.15140</strain>
    </source>
</reference>
<dbReference type="OrthoDB" id="4729704at2759"/>
<organism evidence="2 3">
    <name type="scientific">Pestalotiopsis fici (strain W106-1 / CGMCC3.15140)</name>
    <dbReference type="NCBI Taxonomy" id="1229662"/>
    <lineage>
        <taxon>Eukaryota</taxon>
        <taxon>Fungi</taxon>
        <taxon>Dikarya</taxon>
        <taxon>Ascomycota</taxon>
        <taxon>Pezizomycotina</taxon>
        <taxon>Sordariomycetes</taxon>
        <taxon>Xylariomycetidae</taxon>
        <taxon>Amphisphaeriales</taxon>
        <taxon>Sporocadaceae</taxon>
        <taxon>Pestalotiopsis</taxon>
    </lineage>
</organism>
<dbReference type="HOGENOM" id="CLU_1372624_0_0_1"/>
<evidence type="ECO:0000313" key="2">
    <source>
        <dbReference type="EMBL" id="ETS80336.1"/>
    </source>
</evidence>
<dbReference type="AlphaFoldDB" id="W3X579"/>
<accession>W3X579</accession>